<dbReference type="Gene3D" id="3.40.50.1970">
    <property type="match status" value="1"/>
</dbReference>
<keyword evidence="12 19" id="KW-0479">Metal-binding</keyword>
<dbReference type="AlphaFoldDB" id="A0A0A8HCH2"/>
<dbReference type="EC" id="4.2.3.4" evidence="8 19"/>
<dbReference type="InterPro" id="IPR050071">
    <property type="entry name" value="Dehydroquinate_synthase"/>
</dbReference>
<feature type="binding site" evidence="19">
    <location>
        <position position="132"/>
    </location>
    <ligand>
        <name>NAD(+)</name>
        <dbReference type="ChEBI" id="CHEBI:57540"/>
    </ligand>
</feature>
<evidence type="ECO:0000256" key="1">
    <source>
        <dbReference type="ARBA" id="ARBA00001393"/>
    </source>
</evidence>
<dbReference type="PIRSF" id="PIRSF001455">
    <property type="entry name" value="DHQ_synth"/>
    <property type="match status" value="1"/>
</dbReference>
<dbReference type="InterPro" id="IPR030960">
    <property type="entry name" value="DHQS/DOIS_N"/>
</dbReference>
<feature type="binding site" evidence="19">
    <location>
        <position position="174"/>
    </location>
    <ligand>
        <name>Zn(2+)</name>
        <dbReference type="ChEBI" id="CHEBI:29105"/>
    </ligand>
</feature>
<feature type="binding site" evidence="19">
    <location>
        <position position="141"/>
    </location>
    <ligand>
        <name>NAD(+)</name>
        <dbReference type="ChEBI" id="CHEBI:57540"/>
    </ligand>
</feature>
<feature type="binding site" evidence="19">
    <location>
        <begin position="159"/>
        <end position="162"/>
    </location>
    <ligand>
        <name>NAD(+)</name>
        <dbReference type="ChEBI" id="CHEBI:57540"/>
    </ligand>
</feature>
<dbReference type="GO" id="GO:0003856">
    <property type="term" value="F:3-dehydroquinate synthase activity"/>
    <property type="evidence" value="ECO:0007669"/>
    <property type="project" value="UniProtKB-UniRule"/>
</dbReference>
<feature type="binding site" evidence="19">
    <location>
        <begin position="119"/>
        <end position="120"/>
    </location>
    <ligand>
        <name>NAD(+)</name>
        <dbReference type="ChEBI" id="CHEBI:57540"/>
    </ligand>
</feature>
<dbReference type="GO" id="GO:0005737">
    <property type="term" value="C:cytoplasm"/>
    <property type="evidence" value="ECO:0007669"/>
    <property type="project" value="UniProtKB-SubCell"/>
</dbReference>
<dbReference type="RefSeq" id="WP_039663521.1">
    <property type="nucleotide sequence ID" value="NZ_CP007772.1"/>
</dbReference>
<dbReference type="GO" id="GO:0009073">
    <property type="term" value="P:aromatic amino acid family biosynthetic process"/>
    <property type="evidence" value="ECO:0007669"/>
    <property type="project" value="UniProtKB-KW"/>
</dbReference>
<accession>A0A0A8HCH2</accession>
<dbReference type="InterPro" id="IPR016037">
    <property type="entry name" value="DHQ_synth_AroB"/>
</dbReference>
<evidence type="ECO:0000256" key="18">
    <source>
        <dbReference type="ARBA" id="ARBA00023285"/>
    </source>
</evidence>
<dbReference type="NCBIfam" id="TIGR01357">
    <property type="entry name" value="aroB"/>
    <property type="match status" value="1"/>
</dbReference>
<keyword evidence="13 19" id="KW-0547">Nucleotide-binding</keyword>
<feature type="binding site" evidence="19">
    <location>
        <position position="257"/>
    </location>
    <ligand>
        <name>Zn(2+)</name>
        <dbReference type="ChEBI" id="CHEBI:29105"/>
    </ligand>
</feature>
<dbReference type="Gene3D" id="1.20.1090.10">
    <property type="entry name" value="Dehydroquinate synthase-like - alpha domain"/>
    <property type="match status" value="1"/>
</dbReference>
<evidence type="ECO:0000256" key="10">
    <source>
        <dbReference type="ARBA" id="ARBA00022490"/>
    </source>
</evidence>
<feature type="binding site" evidence="19">
    <location>
        <begin position="95"/>
        <end position="99"/>
    </location>
    <ligand>
        <name>NAD(+)</name>
        <dbReference type="ChEBI" id="CHEBI:57540"/>
    </ligand>
</feature>
<keyword evidence="14 19" id="KW-0862">Zinc</keyword>
<dbReference type="KEGG" id="csm:CSUB8521_0744"/>
<evidence type="ECO:0000256" key="6">
    <source>
        <dbReference type="ARBA" id="ARBA00004661"/>
    </source>
</evidence>
<comment type="cofactor">
    <cofactor evidence="2 19">
        <name>NAD(+)</name>
        <dbReference type="ChEBI" id="CHEBI:57540"/>
    </cofactor>
</comment>
<keyword evidence="17 19" id="KW-0456">Lyase</keyword>
<organism evidence="22 23">
    <name type="scientific">Campylobacter subantarcticus LMG 24374</name>
    <dbReference type="NCBI Taxonomy" id="1388751"/>
    <lineage>
        <taxon>Bacteria</taxon>
        <taxon>Pseudomonadati</taxon>
        <taxon>Campylobacterota</taxon>
        <taxon>Epsilonproteobacteria</taxon>
        <taxon>Campylobacterales</taxon>
        <taxon>Campylobacteraceae</taxon>
        <taxon>Campylobacter</taxon>
    </lineage>
</organism>
<evidence type="ECO:0000313" key="22">
    <source>
        <dbReference type="EMBL" id="AJC90594.1"/>
    </source>
</evidence>
<keyword evidence="15 19" id="KW-0520">NAD</keyword>
<comment type="cofactor">
    <cofactor evidence="19">
        <name>Co(2+)</name>
        <dbReference type="ChEBI" id="CHEBI:48828"/>
    </cofactor>
    <cofactor evidence="19">
        <name>Zn(2+)</name>
        <dbReference type="ChEBI" id="CHEBI:29105"/>
    </cofactor>
    <text evidence="19">Binds 1 divalent metal cation per subunit. Can use either Co(2+) or Zn(2+).</text>
</comment>
<dbReference type="Pfam" id="PF01761">
    <property type="entry name" value="DHQ_synthase"/>
    <property type="match status" value="1"/>
</dbReference>
<dbReference type="OrthoDB" id="9806583at2"/>
<dbReference type="GO" id="GO:0008652">
    <property type="term" value="P:amino acid biosynthetic process"/>
    <property type="evidence" value="ECO:0007669"/>
    <property type="project" value="UniProtKB-KW"/>
</dbReference>
<feature type="binding site" evidence="19">
    <location>
        <position position="240"/>
    </location>
    <ligand>
        <name>Zn(2+)</name>
        <dbReference type="ChEBI" id="CHEBI:29105"/>
    </ligand>
</feature>
<dbReference type="InterPro" id="IPR056179">
    <property type="entry name" value="DHQS_C"/>
</dbReference>
<evidence type="ECO:0000256" key="15">
    <source>
        <dbReference type="ARBA" id="ARBA00023027"/>
    </source>
</evidence>
<dbReference type="GO" id="GO:0000166">
    <property type="term" value="F:nucleotide binding"/>
    <property type="evidence" value="ECO:0007669"/>
    <property type="project" value="UniProtKB-KW"/>
</dbReference>
<feature type="domain" description="3-dehydroquinate synthase N-terminal" evidence="20">
    <location>
        <begin position="57"/>
        <end position="169"/>
    </location>
</feature>
<evidence type="ECO:0000256" key="5">
    <source>
        <dbReference type="ARBA" id="ARBA00004496"/>
    </source>
</evidence>
<evidence type="ECO:0000259" key="21">
    <source>
        <dbReference type="Pfam" id="PF24621"/>
    </source>
</evidence>
<evidence type="ECO:0000256" key="17">
    <source>
        <dbReference type="ARBA" id="ARBA00023239"/>
    </source>
</evidence>
<feature type="domain" description="3-dehydroquinate synthase C-terminal" evidence="21">
    <location>
        <begin position="171"/>
        <end position="317"/>
    </location>
</feature>
<dbReference type="FunFam" id="3.40.50.1970:FF:000007">
    <property type="entry name" value="Pentafunctional AROM polypeptide"/>
    <property type="match status" value="1"/>
</dbReference>
<evidence type="ECO:0000256" key="9">
    <source>
        <dbReference type="ARBA" id="ARBA00017684"/>
    </source>
</evidence>
<dbReference type="PANTHER" id="PTHR43622">
    <property type="entry name" value="3-DEHYDROQUINATE SYNTHASE"/>
    <property type="match status" value="1"/>
</dbReference>
<reference evidence="22 23" key="1">
    <citation type="journal article" date="2014" name="Genome Biol. Evol.">
        <title>Comparative Genomics of the Campylobacter lari Group.</title>
        <authorList>
            <person name="Miller W.G."/>
            <person name="Yee E."/>
            <person name="Chapman M.H."/>
            <person name="Smith T.P."/>
            <person name="Bono J.L."/>
            <person name="Huynh S."/>
            <person name="Parker C.T."/>
            <person name="Vandamme P."/>
            <person name="Luong K."/>
            <person name="Korlach J."/>
        </authorList>
    </citation>
    <scope>NUCLEOTIDE SEQUENCE [LARGE SCALE GENOMIC DNA]</scope>
    <source>
        <strain evidence="22 23">LMG 24374</strain>
    </source>
</reference>
<dbReference type="GO" id="GO:0009423">
    <property type="term" value="P:chorismate biosynthetic process"/>
    <property type="evidence" value="ECO:0007669"/>
    <property type="project" value="UniProtKB-UniRule"/>
</dbReference>
<dbReference type="Pfam" id="PF24621">
    <property type="entry name" value="DHQS_C"/>
    <property type="match status" value="1"/>
</dbReference>
<evidence type="ECO:0000256" key="12">
    <source>
        <dbReference type="ARBA" id="ARBA00022723"/>
    </source>
</evidence>
<gene>
    <name evidence="19 22" type="primary">aroB</name>
    <name evidence="22" type="ORF">CSUB8521_0744</name>
</gene>
<evidence type="ECO:0000256" key="7">
    <source>
        <dbReference type="ARBA" id="ARBA00005412"/>
    </source>
</evidence>
<comment type="similarity">
    <text evidence="7 19">Belongs to the sugar phosphate cyclases superfamily. Dehydroquinate synthase family.</text>
</comment>
<evidence type="ECO:0000256" key="13">
    <source>
        <dbReference type="ARBA" id="ARBA00022741"/>
    </source>
</evidence>
<evidence type="ECO:0000259" key="20">
    <source>
        <dbReference type="Pfam" id="PF01761"/>
    </source>
</evidence>
<name>A0A0A8HCH2_9BACT</name>
<keyword evidence="18 19" id="KW-0170">Cobalt</keyword>
<evidence type="ECO:0000256" key="16">
    <source>
        <dbReference type="ARBA" id="ARBA00023141"/>
    </source>
</evidence>
<keyword evidence="16 19" id="KW-0057">Aromatic amino acid biosynthesis</keyword>
<evidence type="ECO:0000256" key="3">
    <source>
        <dbReference type="ARBA" id="ARBA00001947"/>
    </source>
</evidence>
<dbReference type="GO" id="GO:0046872">
    <property type="term" value="F:metal ion binding"/>
    <property type="evidence" value="ECO:0007669"/>
    <property type="project" value="UniProtKB-KW"/>
</dbReference>
<proteinExistence type="inferred from homology"/>
<evidence type="ECO:0000256" key="4">
    <source>
        <dbReference type="ARBA" id="ARBA00003485"/>
    </source>
</evidence>
<dbReference type="HOGENOM" id="CLU_001201_0_1_7"/>
<dbReference type="SUPFAM" id="SSF56796">
    <property type="entry name" value="Dehydroquinate synthase-like"/>
    <property type="match status" value="1"/>
</dbReference>
<dbReference type="PANTHER" id="PTHR43622:SF7">
    <property type="entry name" value="3-DEHYDROQUINATE SYNTHASE, CHLOROPLASTIC"/>
    <property type="match status" value="1"/>
</dbReference>
<keyword evidence="10 19" id="KW-0963">Cytoplasm</keyword>
<comment type="pathway">
    <text evidence="6 19">Metabolic intermediate biosynthesis; chorismate biosynthesis; chorismate from D-erythrose 4-phosphate and phosphoenolpyruvate: step 2/7.</text>
</comment>
<comment type="function">
    <text evidence="4 19">Catalyzes the conversion of 3-deoxy-D-arabino-heptulosonate 7-phosphate (DAHP) to dehydroquinate (DHQ).</text>
</comment>
<evidence type="ECO:0000256" key="2">
    <source>
        <dbReference type="ARBA" id="ARBA00001911"/>
    </source>
</evidence>
<dbReference type="Proteomes" id="UP000031135">
    <property type="component" value="Chromosome"/>
</dbReference>
<evidence type="ECO:0000256" key="11">
    <source>
        <dbReference type="ARBA" id="ARBA00022605"/>
    </source>
</evidence>
<dbReference type="EMBL" id="CP007772">
    <property type="protein sequence ID" value="AJC90594.1"/>
    <property type="molecule type" value="Genomic_DNA"/>
</dbReference>
<evidence type="ECO:0000256" key="8">
    <source>
        <dbReference type="ARBA" id="ARBA00013031"/>
    </source>
</evidence>
<dbReference type="CDD" id="cd08195">
    <property type="entry name" value="DHQS"/>
    <property type="match status" value="1"/>
</dbReference>
<evidence type="ECO:0000256" key="19">
    <source>
        <dbReference type="HAMAP-Rule" id="MF_00110"/>
    </source>
</evidence>
<comment type="cofactor">
    <cofactor evidence="3">
        <name>Zn(2+)</name>
        <dbReference type="ChEBI" id="CHEBI:29105"/>
    </cofactor>
</comment>
<dbReference type="UniPathway" id="UPA00053">
    <property type="reaction ID" value="UER00085"/>
</dbReference>
<evidence type="ECO:0000313" key="23">
    <source>
        <dbReference type="Proteomes" id="UP000031135"/>
    </source>
</evidence>
<sequence>MQVKVNLDKNTSYNVYINELEKLNFNTKVVILTNELVAKLHLDVLLEKIQAKELFIIKIKDGEEYKNLQTIEYILDQMCAYKLDRKSLLISFGGGVISDMGGFVASIYQRGIEFINIPTTLLACVDASVGGKTGVNNKFGKNLIGTFYQPKAVYCESEFLKTLPSRELAAGMAEFIKMAVVFDEAILSFLENLDEDKFLNAKLDDITLAQIIQKSIELKASVVSQDEKESGLRMLLNYGHTFAHVIENQTGYKKYLHGEAVAIGMNMANILALNLGLLSAQECQRVQNLLVKFKLPISYKISNTQEFYNAFFLDKKTHFQKISFILACGLGKACIKNNISKEDILRTLEVFV</sequence>
<evidence type="ECO:0000256" key="14">
    <source>
        <dbReference type="ARBA" id="ARBA00022833"/>
    </source>
</evidence>
<feature type="binding site" evidence="19">
    <location>
        <begin position="61"/>
        <end position="66"/>
    </location>
    <ligand>
        <name>NAD(+)</name>
        <dbReference type="ChEBI" id="CHEBI:57540"/>
    </ligand>
</feature>
<keyword evidence="11 19" id="KW-0028">Amino-acid biosynthesis</keyword>
<dbReference type="InterPro" id="IPR030963">
    <property type="entry name" value="DHQ_synth_fam"/>
</dbReference>
<comment type="subcellular location">
    <subcellularLocation>
        <location evidence="5 19">Cytoplasm</location>
    </subcellularLocation>
</comment>
<comment type="catalytic activity">
    <reaction evidence="1 19">
        <text>7-phospho-2-dehydro-3-deoxy-D-arabino-heptonate = 3-dehydroquinate + phosphate</text>
        <dbReference type="Rhea" id="RHEA:21968"/>
        <dbReference type="ChEBI" id="CHEBI:32364"/>
        <dbReference type="ChEBI" id="CHEBI:43474"/>
        <dbReference type="ChEBI" id="CHEBI:58394"/>
        <dbReference type="EC" id="4.2.3.4"/>
    </reaction>
</comment>
<protein>
    <recommendedName>
        <fullName evidence="9 19">3-dehydroquinate synthase</fullName>
        <shortName evidence="19">DHQS</shortName>
        <ecNumber evidence="8 19">4.2.3.4</ecNumber>
    </recommendedName>
</protein>
<dbReference type="HAMAP" id="MF_00110">
    <property type="entry name" value="DHQ_synthase"/>
    <property type="match status" value="1"/>
</dbReference>